<dbReference type="AlphaFoldDB" id="A0A443RY35"/>
<dbReference type="InterPro" id="IPR035979">
    <property type="entry name" value="RBD_domain_sf"/>
</dbReference>
<feature type="domain" description="RRM" evidence="3">
    <location>
        <begin position="113"/>
        <end position="187"/>
    </location>
</feature>
<keyword evidence="1 2" id="KW-0694">RNA-binding</keyword>
<proteinExistence type="predicted"/>
<dbReference type="Gene3D" id="3.30.70.330">
    <property type="match status" value="1"/>
</dbReference>
<protein>
    <submittedName>
        <fullName evidence="4">Arginine/serine-rich splicing factor 6-like protein</fullName>
    </submittedName>
</protein>
<evidence type="ECO:0000259" key="3">
    <source>
        <dbReference type="PROSITE" id="PS50102"/>
    </source>
</evidence>
<evidence type="ECO:0000256" key="1">
    <source>
        <dbReference type="ARBA" id="ARBA00022884"/>
    </source>
</evidence>
<dbReference type="VEuPathDB" id="VectorBase:LDEU011763"/>
<evidence type="ECO:0000313" key="5">
    <source>
        <dbReference type="Proteomes" id="UP000288716"/>
    </source>
</evidence>
<dbReference type="OrthoDB" id="10044938at2759"/>
<sequence>MEGQLKPLYLAESMEQLEKILESNSTPTLNPTKLADCYLSANFAWLQDDHELAFLLYSQVIQRLDENSILNGEHICDILERIETLTECLKSRYKTIQRKKEITSNDNAIIVTNTVHLNNFSPKYTECIIEGLFSKYGKIEKIWFNVDDELGFGFIEFQQRSSAFDAILEENGNNYDGHDIIVEYFVEKLKRSNSISEKESNCNADCLLNEISGLKIDEPNECKNSTDIDEENVIKTTEWEDDQAKARETIDGDYECPSLKKDSKAEVAQKEMIEYILSSNQASQLSDL</sequence>
<dbReference type="GO" id="GO:0003723">
    <property type="term" value="F:RNA binding"/>
    <property type="evidence" value="ECO:0007669"/>
    <property type="project" value="UniProtKB-UniRule"/>
</dbReference>
<dbReference type="Pfam" id="PF00076">
    <property type="entry name" value="RRM_1"/>
    <property type="match status" value="1"/>
</dbReference>
<keyword evidence="5" id="KW-1185">Reference proteome</keyword>
<evidence type="ECO:0000313" key="4">
    <source>
        <dbReference type="EMBL" id="RWS20277.1"/>
    </source>
</evidence>
<reference evidence="4 5" key="1">
    <citation type="journal article" date="2018" name="Gigascience">
        <title>Genomes of trombidid mites reveal novel predicted allergens and laterally-transferred genes associated with secondary metabolism.</title>
        <authorList>
            <person name="Dong X."/>
            <person name="Chaisiri K."/>
            <person name="Xia D."/>
            <person name="Armstrong S.D."/>
            <person name="Fang Y."/>
            <person name="Donnelly M.J."/>
            <person name="Kadowaki T."/>
            <person name="McGarry J.W."/>
            <person name="Darby A.C."/>
            <person name="Makepeace B.L."/>
        </authorList>
    </citation>
    <scope>NUCLEOTIDE SEQUENCE [LARGE SCALE GENOMIC DNA]</scope>
    <source>
        <strain evidence="4">UoL-UT</strain>
    </source>
</reference>
<comment type="caution">
    <text evidence="4">The sequence shown here is derived from an EMBL/GenBank/DDBJ whole genome shotgun (WGS) entry which is preliminary data.</text>
</comment>
<dbReference type="InterPro" id="IPR000504">
    <property type="entry name" value="RRM_dom"/>
</dbReference>
<dbReference type="PROSITE" id="PS50102">
    <property type="entry name" value="RRM"/>
    <property type="match status" value="1"/>
</dbReference>
<evidence type="ECO:0000256" key="2">
    <source>
        <dbReference type="PROSITE-ProRule" id="PRU00176"/>
    </source>
</evidence>
<dbReference type="STRING" id="299467.A0A443RY35"/>
<dbReference type="InterPro" id="IPR012677">
    <property type="entry name" value="Nucleotide-bd_a/b_plait_sf"/>
</dbReference>
<accession>A0A443RY35</accession>
<dbReference type="Proteomes" id="UP000288716">
    <property type="component" value="Unassembled WGS sequence"/>
</dbReference>
<organism evidence="4 5">
    <name type="scientific">Leptotrombidium deliense</name>
    <dbReference type="NCBI Taxonomy" id="299467"/>
    <lineage>
        <taxon>Eukaryota</taxon>
        <taxon>Metazoa</taxon>
        <taxon>Ecdysozoa</taxon>
        <taxon>Arthropoda</taxon>
        <taxon>Chelicerata</taxon>
        <taxon>Arachnida</taxon>
        <taxon>Acari</taxon>
        <taxon>Acariformes</taxon>
        <taxon>Trombidiformes</taxon>
        <taxon>Prostigmata</taxon>
        <taxon>Anystina</taxon>
        <taxon>Parasitengona</taxon>
        <taxon>Trombiculoidea</taxon>
        <taxon>Trombiculidae</taxon>
        <taxon>Leptotrombidium</taxon>
    </lineage>
</organism>
<dbReference type="SUPFAM" id="SSF54928">
    <property type="entry name" value="RNA-binding domain, RBD"/>
    <property type="match status" value="1"/>
</dbReference>
<gene>
    <name evidence="4" type="ORF">B4U80_12115</name>
</gene>
<dbReference type="CDD" id="cd00590">
    <property type="entry name" value="RRM_SF"/>
    <property type="match status" value="1"/>
</dbReference>
<name>A0A443RY35_9ACAR</name>
<dbReference type="EMBL" id="NCKV01018652">
    <property type="protein sequence ID" value="RWS20277.1"/>
    <property type="molecule type" value="Genomic_DNA"/>
</dbReference>
<dbReference type="SMART" id="SM00360">
    <property type="entry name" value="RRM"/>
    <property type="match status" value="1"/>
</dbReference>
<dbReference type="SUPFAM" id="SSF140856">
    <property type="entry name" value="USP8 N-terminal domain-like"/>
    <property type="match status" value="1"/>
</dbReference>